<dbReference type="InterPro" id="IPR026705">
    <property type="entry name" value="Hid-1/Ecm30"/>
</dbReference>
<gene>
    <name evidence="2" type="ORF">MSAN_01296500</name>
</gene>
<feature type="compositionally biased region" description="Low complexity" evidence="1">
    <location>
        <begin position="1454"/>
        <end position="1465"/>
    </location>
</feature>
<feature type="compositionally biased region" description="Polar residues" evidence="1">
    <location>
        <begin position="1466"/>
        <end position="1479"/>
    </location>
</feature>
<feature type="compositionally biased region" description="Polar residues" evidence="1">
    <location>
        <begin position="690"/>
        <end position="706"/>
    </location>
</feature>
<dbReference type="GO" id="GO:0016020">
    <property type="term" value="C:membrane"/>
    <property type="evidence" value="ECO:0007669"/>
    <property type="project" value="TreeGrafter"/>
</dbReference>
<dbReference type="OrthoDB" id="432953at2759"/>
<reference evidence="2" key="1">
    <citation type="submission" date="2020-05" db="EMBL/GenBank/DDBJ databases">
        <title>Mycena genomes resolve the evolution of fungal bioluminescence.</title>
        <authorList>
            <person name="Tsai I.J."/>
        </authorList>
    </citation>
    <scope>NUCLEOTIDE SEQUENCE</scope>
    <source>
        <strain evidence="2">160909Yilan</strain>
    </source>
</reference>
<feature type="region of interest" description="Disordered" evidence="1">
    <location>
        <begin position="1516"/>
        <end position="1652"/>
    </location>
</feature>
<evidence type="ECO:0000313" key="2">
    <source>
        <dbReference type="EMBL" id="KAF7359534.1"/>
    </source>
</evidence>
<keyword evidence="3" id="KW-1185">Reference proteome</keyword>
<feature type="compositionally biased region" description="Pro residues" evidence="1">
    <location>
        <begin position="1701"/>
        <end position="1715"/>
    </location>
</feature>
<dbReference type="Gene3D" id="2.60.40.640">
    <property type="match status" value="1"/>
</dbReference>
<dbReference type="GO" id="GO:0000138">
    <property type="term" value="C:Golgi trans cisterna"/>
    <property type="evidence" value="ECO:0007669"/>
    <property type="project" value="TreeGrafter"/>
</dbReference>
<feature type="compositionally biased region" description="Polar residues" evidence="1">
    <location>
        <begin position="1426"/>
        <end position="1443"/>
    </location>
</feature>
<dbReference type="Pfam" id="PF12722">
    <property type="entry name" value="Hid1"/>
    <property type="match status" value="2"/>
</dbReference>
<evidence type="ECO:0000313" key="3">
    <source>
        <dbReference type="Proteomes" id="UP000623467"/>
    </source>
</evidence>
<organism evidence="2 3">
    <name type="scientific">Mycena sanguinolenta</name>
    <dbReference type="NCBI Taxonomy" id="230812"/>
    <lineage>
        <taxon>Eukaryota</taxon>
        <taxon>Fungi</taxon>
        <taxon>Dikarya</taxon>
        <taxon>Basidiomycota</taxon>
        <taxon>Agaricomycotina</taxon>
        <taxon>Agaricomycetes</taxon>
        <taxon>Agaricomycetidae</taxon>
        <taxon>Agaricales</taxon>
        <taxon>Marasmiineae</taxon>
        <taxon>Mycenaceae</taxon>
        <taxon>Mycena</taxon>
    </lineage>
</organism>
<feature type="compositionally biased region" description="Polar residues" evidence="1">
    <location>
        <begin position="665"/>
        <end position="682"/>
    </location>
</feature>
<dbReference type="GO" id="GO:0005797">
    <property type="term" value="C:Golgi medial cisterna"/>
    <property type="evidence" value="ECO:0007669"/>
    <property type="project" value="TreeGrafter"/>
</dbReference>
<dbReference type="PANTHER" id="PTHR21575:SF12">
    <property type="entry name" value="PROTEIN HID1"/>
    <property type="match status" value="1"/>
</dbReference>
<proteinExistence type="predicted"/>
<protein>
    <submittedName>
        <fullName evidence="2">Uncharacterized protein</fullName>
    </submittedName>
</protein>
<feature type="region of interest" description="Disordered" evidence="1">
    <location>
        <begin position="1251"/>
        <end position="1330"/>
    </location>
</feature>
<feature type="compositionally biased region" description="Low complexity" evidence="1">
    <location>
        <begin position="1592"/>
        <end position="1601"/>
    </location>
</feature>
<name>A0A8H6YIC2_9AGAR</name>
<feature type="compositionally biased region" description="Low complexity" evidence="1">
    <location>
        <begin position="1312"/>
        <end position="1323"/>
    </location>
</feature>
<accession>A0A8H6YIC2</accession>
<dbReference type="PANTHER" id="PTHR21575">
    <property type="entry name" value="PROTEIN HID1"/>
    <property type="match status" value="1"/>
</dbReference>
<dbReference type="InterPro" id="IPR014752">
    <property type="entry name" value="Arrestin-like_C"/>
</dbReference>
<feature type="compositionally biased region" description="Low complexity" evidence="1">
    <location>
        <begin position="1745"/>
        <end position="1760"/>
    </location>
</feature>
<feature type="region of interest" description="Disordered" evidence="1">
    <location>
        <begin position="1745"/>
        <end position="1790"/>
    </location>
</feature>
<feature type="compositionally biased region" description="Pro residues" evidence="1">
    <location>
        <begin position="1778"/>
        <end position="1790"/>
    </location>
</feature>
<feature type="compositionally biased region" description="Basic and acidic residues" evidence="1">
    <location>
        <begin position="648"/>
        <end position="664"/>
    </location>
</feature>
<feature type="compositionally biased region" description="Basic and acidic residues" evidence="1">
    <location>
        <begin position="627"/>
        <end position="638"/>
    </location>
</feature>
<feature type="region of interest" description="Disordered" evidence="1">
    <location>
        <begin position="1664"/>
        <end position="1716"/>
    </location>
</feature>
<feature type="region of interest" description="Disordered" evidence="1">
    <location>
        <begin position="1417"/>
        <end position="1482"/>
    </location>
</feature>
<comment type="caution">
    <text evidence="2">The sequence shown here is derived from an EMBL/GenBank/DDBJ whole genome shotgun (WGS) entry which is preliminary data.</text>
</comment>
<evidence type="ECO:0000256" key="1">
    <source>
        <dbReference type="SAM" id="MobiDB-lite"/>
    </source>
</evidence>
<dbReference type="Proteomes" id="UP000623467">
    <property type="component" value="Unassembled WGS sequence"/>
</dbReference>
<dbReference type="EMBL" id="JACAZH010000009">
    <property type="protein sequence ID" value="KAF7359534.1"/>
    <property type="molecule type" value="Genomic_DNA"/>
</dbReference>
<feature type="compositionally biased region" description="Basic and acidic residues" evidence="1">
    <location>
        <begin position="707"/>
        <end position="725"/>
    </location>
</feature>
<feature type="region of interest" description="Disordered" evidence="1">
    <location>
        <begin position="627"/>
        <end position="726"/>
    </location>
</feature>
<feature type="region of interest" description="Disordered" evidence="1">
    <location>
        <begin position="1200"/>
        <end position="1224"/>
    </location>
</feature>
<feature type="compositionally biased region" description="Low complexity" evidence="1">
    <location>
        <begin position="1568"/>
        <end position="1585"/>
    </location>
</feature>
<feature type="compositionally biased region" description="Basic and acidic residues" evidence="1">
    <location>
        <begin position="1609"/>
        <end position="1620"/>
    </location>
</feature>
<sequence>MFKLSAPFSLLPDSQKLGFRSSPGGIAKLAAVRNIPEADHYWDQYIILFDSASDVFSLITPHDIRRALLEAPENVATLIRVVTSRLFALISDHTFPSSANASVAAFASSFIQAGTGTGERSPTNQSYSRSTVRGSAFELEALWKKEEAAEDAVEIASETPQFVIEDEDDSDGEAKDAPTTVKAKQKIQLPSLGERLFSSIIDLLFCCGFTLPAKIQVDHHKINYVIWEKGIGSTSDPGPSHAFDSNKTEVLRLFLVLLSRQIYVSPAALFTKPSLYSLHLVQKTPRRDVLTILCSLLNTAMNSPQAIPTNLAGMAGKVLPYNHLVFKGEDPRSNLVGTCLQTLCVLLDFQSGSARDKLTTNDETAPTARTNAFRYFLMKLHRTQDFAFMLSGIVGILEQQMATMNNLLPGARKSIPYINETVIFFWKMIELNKKFRAYLLESERSMDLVAYLLCYALEIKDRPHQHGLCRALSYIVQTLSAEPSFGARLTKPVKAQLPSKWNASRNGCRFLHQFATTSGQLNSLYPALVIALSNSAPYFKNLTVTASTRLIQLFTSFSNPLFLLSDEGHPRLLFFMLEIFNSVILHNFSANPNLIYGILSSHKTFEDLGTFTLSRGLREIRRVQLAKEEQARKADTKGKGPQAPDDGSQPHEEKAKLLRHESETAHGQNNSNEASPRQSQGQDPEISMVIPSSPTSENMPGSTSGSEKARGKMRERSESLDRNGSLDRIAAAGVGRNGFVPTQEWVTSWQQGLPLDSVMLLISELLPKVQDMQASRHRATSTSAIVEFLGSASLQHVLPPAPPLTPRRFMWSDSSIVWLTSLIWGEIYVRSMTPLGIWNATNVRLFYVKHAPTQQRQLTEAVSNVLRDKPMSSQVKLTLRPPPNVDFVHGYPGIPPGPDRPQAAVKGAIEVRVGPQGAKAKWVRIELRKVETLPGGGAVNTFHDFVGPSPVNLWSASEEYGLLRSQDFPFSIRIPESIPPSIDLQNRAGINYELVASVCTKGKKGFLRKRKSVVVSTQADVLIDKHELHSTWPVYCQPETRNITQEGVTLIVERNATCYGPGDRVSLHATVKSDALHTVILRGFELTLKESTIFRAGPYTSGKKSAPQVRVVAISENKFPVNATLYGGTQHRTELTCMISPDHTTTTLNAARHIDITYTLSVKALMGTGTPLIMDLPVIVSNWQRAVSAEAIRRIGHAPSLSLIPNSPARREEPQSQTFAGRDPVVNRTVAANVYNTMPAQPATLGTVDEFGGYTNAKPTHKTTNSRSSGDEPVATARPGAGRRPGSADRNRFTITNAPADMIPEDPPAQRAPAVTAPKTTTPRNRGWPTAEDEKARLYEEARRNVEKTQGIAARGGSPPVRDFVASPFSCLISSEKQPVRANTPPRAATAPSNRWLTAEEEKLRLFNEAQEAVKKTQGLEFYSGPSRSGSYQASTHGRSNSDPENDLSGSKPASVAATTAGGSSRNDSSQPKPSTNPKVPQYLTAEQEKAALKRYHEAKQAVTRVQGYVSEETASGSSPVAYDSLFPAPAGSSATAPNGRGDAPPPFEADSPNNMAQLSEKERLRRAYAAQDAAAALQANRPANDAPPPFSGGSPQPSAFAEKQMLQKKFDAQDAEARRAAGAPQPPPRKVSNSSLSRPTPPSPAPVKVLTALEEKALLKAKYDAEDTASKPKVNGNGNGNAVYTNGGGLSSPSSSASAPPTPPAPPPLKPRPPVEYIQETQEEDLRVSRFVTAGVVPAEEILPSTLSPSPSLLRKSTPGIDIAPFTPFSPGFEPKLPGPPPPLPPKPE</sequence>